<evidence type="ECO:0000256" key="6">
    <source>
        <dbReference type="ARBA" id="ARBA00023242"/>
    </source>
</evidence>
<dbReference type="SMART" id="SM00717">
    <property type="entry name" value="SANT"/>
    <property type="match status" value="3"/>
</dbReference>
<evidence type="ECO:0000256" key="3">
    <source>
        <dbReference type="ARBA" id="ARBA00023015"/>
    </source>
</evidence>
<evidence type="ECO:0000259" key="8">
    <source>
        <dbReference type="PROSITE" id="PS50090"/>
    </source>
</evidence>
<gene>
    <name evidence="10" type="ORF">LIER_16421</name>
</gene>
<dbReference type="FunFam" id="1.10.10.60:FF:000324">
    <property type="entry name" value="Transcription factor MYB3R-2"/>
    <property type="match status" value="1"/>
</dbReference>
<evidence type="ECO:0000256" key="7">
    <source>
        <dbReference type="SAM" id="MobiDB-lite"/>
    </source>
</evidence>
<keyword evidence="4" id="KW-0238">DNA-binding</keyword>
<keyword evidence="2" id="KW-0677">Repeat</keyword>
<dbReference type="PANTHER" id="PTHR45614:SF266">
    <property type="entry name" value="TRANSCRIPTION FACTOR MYB3R-4"/>
    <property type="match status" value="1"/>
</dbReference>
<dbReference type="Pfam" id="PF00249">
    <property type="entry name" value="Myb_DNA-binding"/>
    <property type="match status" value="1"/>
</dbReference>
<dbReference type="InterPro" id="IPR009057">
    <property type="entry name" value="Homeodomain-like_sf"/>
</dbReference>
<sequence>MNGDTTNATSSDSIIDVVQRARPLHGRTSGPTRRSTKGQWTTEEDEILRQAVQRFKGKNWKKIAECFKERTDVQCLHRWQKVLNPELVKGPWSKEEDEIIIQMVNRYGPKKWSTIAQALPGRIGKQCRERWHNHLNPSINKEAWTQEEELALIRAHQIYGNKWAELMKFLPGRTDNAIKNHWNSSVKKKLDQYLASGLLQQHQGLPHVSHPSQSSASSSRVQHISEDDAVPNNGSEMEEVTQCSQGSTFVGSQSTSDMGSGLLLIRDECTLAEECNVTDPGCCSISCSESHPIDTHGVGGLTFNEMGSTNDWDSSVVNNWQISPEELSNMLSQDLGQFMQHLNGNNSQHTRPSPLQHSITNMVAGCFPSNRDMCGVEQSVDPILQHSNYPVAEESTFTSHSCYSLGSADMFSTLYAQEPSVPVEHHFTVVNEFSEGNQEQDSVPDIYDGLIHINDSSNSPCGQPIGQMQQEDDPLMVVDIDHSGSPLSHNVQTSVGKDPVVQEDHRDSGNLYYEPPHFPFLCCDLIQSGSDTLQEFSPLGTRQFWTSVNRFWDSPSGERSPDAVLRSAAKSYLCTPSVLKKRNRDLVSPLSEKRLEKKFERDLNQEEFSKLSSEFSRLDVMLDEIDKSSKDIERTVDIIEDKENRAPDTGQGERKDVKCIKGTTSADARLPLTEVVADINKNDGEGTDADSDGRSKNYAINCKEGDANCNKDVDRDNNASAEIASGLDHDINSCLLFSPERFGIKRLEAATVVTSMSEATSTSMISPGMSKMKDDCNLVMSQVPPSSSSFMRDGDKTGHSEITCMFGETPIRRNFDSPSAWKSPWFISPFLLGSRVDTDISIEDYGLFVSPKDKTFDAIGLMKQLSEQTAPAFANAQQVLGDETPETILRKKFSSKLKQDRENNERENCELEQQPSQPSTSVLSERRVLDFSNCGTPEKDPSKNGNISNAMFCSPPSCLLKNCR</sequence>
<reference evidence="10 11" key="1">
    <citation type="submission" date="2024-01" db="EMBL/GenBank/DDBJ databases">
        <title>The complete chloroplast genome sequence of Lithospermum erythrorhizon: insights into the phylogenetic relationship among Boraginaceae species and the maternal lineages of purple gromwells.</title>
        <authorList>
            <person name="Okada T."/>
            <person name="Watanabe K."/>
        </authorList>
    </citation>
    <scope>NUCLEOTIDE SEQUENCE [LARGE SCALE GENOMIC DNA]</scope>
</reference>
<dbReference type="CDD" id="cd00167">
    <property type="entry name" value="SANT"/>
    <property type="match status" value="3"/>
</dbReference>
<comment type="caution">
    <text evidence="10">The sequence shown here is derived from an EMBL/GenBank/DDBJ whole genome shotgun (WGS) entry which is preliminary data.</text>
</comment>
<dbReference type="InterPro" id="IPR001005">
    <property type="entry name" value="SANT/Myb"/>
</dbReference>
<feature type="domain" description="Myb-like" evidence="8">
    <location>
        <begin position="84"/>
        <end position="135"/>
    </location>
</feature>
<evidence type="ECO:0000256" key="1">
    <source>
        <dbReference type="ARBA" id="ARBA00004123"/>
    </source>
</evidence>
<dbReference type="EMBL" id="BAABME010003667">
    <property type="protein sequence ID" value="GAA0159706.1"/>
    <property type="molecule type" value="Genomic_DNA"/>
</dbReference>
<dbReference type="AlphaFoldDB" id="A0AAV3Q953"/>
<dbReference type="PANTHER" id="PTHR45614">
    <property type="entry name" value="MYB PROTEIN-RELATED"/>
    <property type="match status" value="1"/>
</dbReference>
<dbReference type="Gene3D" id="1.10.10.60">
    <property type="entry name" value="Homeodomain-like"/>
    <property type="match status" value="3"/>
</dbReference>
<feature type="compositionally biased region" description="Low complexity" evidence="7">
    <location>
        <begin position="206"/>
        <end position="222"/>
    </location>
</feature>
<feature type="compositionally biased region" description="Polar residues" evidence="7">
    <location>
        <begin position="1"/>
        <end position="13"/>
    </location>
</feature>
<dbReference type="Proteomes" id="UP001454036">
    <property type="component" value="Unassembled WGS sequence"/>
</dbReference>
<feature type="compositionally biased region" description="Polar residues" evidence="7">
    <location>
        <begin position="911"/>
        <end position="923"/>
    </location>
</feature>
<dbReference type="InterPro" id="IPR017930">
    <property type="entry name" value="Myb_dom"/>
</dbReference>
<keyword evidence="5" id="KW-0804">Transcription</keyword>
<evidence type="ECO:0000256" key="2">
    <source>
        <dbReference type="ARBA" id="ARBA00022737"/>
    </source>
</evidence>
<evidence type="ECO:0000259" key="9">
    <source>
        <dbReference type="PROSITE" id="PS51294"/>
    </source>
</evidence>
<feature type="region of interest" description="Disordered" evidence="7">
    <location>
        <begin position="204"/>
        <end position="254"/>
    </location>
</feature>
<protein>
    <submittedName>
        <fullName evidence="10">Uncharacterized protein</fullName>
    </submittedName>
</protein>
<dbReference type="GO" id="GO:0005634">
    <property type="term" value="C:nucleus"/>
    <property type="evidence" value="ECO:0007669"/>
    <property type="project" value="UniProtKB-SubCell"/>
</dbReference>
<feature type="region of interest" description="Disordered" evidence="7">
    <location>
        <begin position="896"/>
        <end position="923"/>
    </location>
</feature>
<feature type="domain" description="Myb-like" evidence="8">
    <location>
        <begin position="136"/>
        <end position="186"/>
    </location>
</feature>
<keyword evidence="11" id="KW-1185">Reference proteome</keyword>
<evidence type="ECO:0000256" key="5">
    <source>
        <dbReference type="ARBA" id="ARBA00023163"/>
    </source>
</evidence>
<dbReference type="FunFam" id="1.10.10.60:FF:000016">
    <property type="entry name" value="Transcriptional activator Myb isoform A"/>
    <property type="match status" value="1"/>
</dbReference>
<feature type="compositionally biased region" description="Polar residues" evidence="7">
    <location>
        <begin position="241"/>
        <end position="254"/>
    </location>
</feature>
<evidence type="ECO:0000313" key="10">
    <source>
        <dbReference type="EMBL" id="GAA0159706.1"/>
    </source>
</evidence>
<feature type="compositionally biased region" description="Basic and acidic residues" evidence="7">
    <location>
        <begin position="897"/>
        <end position="909"/>
    </location>
</feature>
<feature type="domain" description="HTH myb-type" evidence="9">
    <location>
        <begin position="84"/>
        <end position="139"/>
    </location>
</feature>
<evidence type="ECO:0000313" key="11">
    <source>
        <dbReference type="Proteomes" id="UP001454036"/>
    </source>
</evidence>
<dbReference type="PROSITE" id="PS51294">
    <property type="entry name" value="HTH_MYB"/>
    <property type="match status" value="3"/>
</dbReference>
<dbReference type="Pfam" id="PF13921">
    <property type="entry name" value="Myb_DNA-bind_6"/>
    <property type="match status" value="1"/>
</dbReference>
<feature type="compositionally biased region" description="Polar residues" evidence="7">
    <location>
        <begin position="29"/>
        <end position="41"/>
    </location>
</feature>
<proteinExistence type="predicted"/>
<dbReference type="GO" id="GO:0000978">
    <property type="term" value="F:RNA polymerase II cis-regulatory region sequence-specific DNA binding"/>
    <property type="evidence" value="ECO:0007669"/>
    <property type="project" value="TreeGrafter"/>
</dbReference>
<keyword evidence="6" id="KW-0539">Nucleus</keyword>
<feature type="domain" description="HTH myb-type" evidence="9">
    <location>
        <begin position="32"/>
        <end position="83"/>
    </location>
</feature>
<dbReference type="PROSITE" id="PS50090">
    <property type="entry name" value="MYB_LIKE"/>
    <property type="match status" value="3"/>
</dbReference>
<organism evidence="10 11">
    <name type="scientific">Lithospermum erythrorhizon</name>
    <name type="common">Purple gromwell</name>
    <name type="synonym">Lithospermum officinale var. erythrorhizon</name>
    <dbReference type="NCBI Taxonomy" id="34254"/>
    <lineage>
        <taxon>Eukaryota</taxon>
        <taxon>Viridiplantae</taxon>
        <taxon>Streptophyta</taxon>
        <taxon>Embryophyta</taxon>
        <taxon>Tracheophyta</taxon>
        <taxon>Spermatophyta</taxon>
        <taxon>Magnoliopsida</taxon>
        <taxon>eudicotyledons</taxon>
        <taxon>Gunneridae</taxon>
        <taxon>Pentapetalae</taxon>
        <taxon>asterids</taxon>
        <taxon>lamiids</taxon>
        <taxon>Boraginales</taxon>
        <taxon>Boraginaceae</taxon>
        <taxon>Boraginoideae</taxon>
        <taxon>Lithospermeae</taxon>
        <taxon>Lithospermum</taxon>
    </lineage>
</organism>
<comment type="subcellular location">
    <subcellularLocation>
        <location evidence="1">Nucleus</location>
    </subcellularLocation>
</comment>
<keyword evidence="3" id="KW-0805">Transcription regulation</keyword>
<accession>A0AAV3Q953</accession>
<evidence type="ECO:0000256" key="4">
    <source>
        <dbReference type="ARBA" id="ARBA00023125"/>
    </source>
</evidence>
<dbReference type="GO" id="GO:0000981">
    <property type="term" value="F:DNA-binding transcription factor activity, RNA polymerase II-specific"/>
    <property type="evidence" value="ECO:0007669"/>
    <property type="project" value="TreeGrafter"/>
</dbReference>
<feature type="domain" description="HTH myb-type" evidence="9">
    <location>
        <begin position="140"/>
        <end position="190"/>
    </location>
</feature>
<dbReference type="InterPro" id="IPR050560">
    <property type="entry name" value="MYB_TF"/>
</dbReference>
<dbReference type="SUPFAM" id="SSF46689">
    <property type="entry name" value="Homeodomain-like"/>
    <property type="match status" value="2"/>
</dbReference>
<feature type="domain" description="Myb-like" evidence="8">
    <location>
        <begin position="32"/>
        <end position="83"/>
    </location>
</feature>
<dbReference type="FunFam" id="1.10.10.60:FF:000010">
    <property type="entry name" value="Transcriptional activator Myb isoform A"/>
    <property type="match status" value="1"/>
</dbReference>
<name>A0AAV3Q953_LITER</name>
<feature type="region of interest" description="Disordered" evidence="7">
    <location>
        <begin position="1"/>
        <end position="42"/>
    </location>
</feature>